<reference evidence="1" key="1">
    <citation type="submission" date="2022-07" db="EMBL/GenBank/DDBJ databases">
        <title>Parvularcula maris sp. nov., an algicidal bacterium isolated from seawater.</title>
        <authorList>
            <person name="Li F."/>
        </authorList>
    </citation>
    <scope>NUCLEOTIDE SEQUENCE</scope>
    <source>
        <strain evidence="1">BGMRC 0090</strain>
    </source>
</reference>
<dbReference type="Proteomes" id="UP001142610">
    <property type="component" value="Unassembled WGS sequence"/>
</dbReference>
<comment type="caution">
    <text evidence="1">The sequence shown here is derived from an EMBL/GenBank/DDBJ whole genome shotgun (WGS) entry which is preliminary data.</text>
</comment>
<evidence type="ECO:0000313" key="2">
    <source>
        <dbReference type="Proteomes" id="UP001142610"/>
    </source>
</evidence>
<proteinExistence type="predicted"/>
<dbReference type="AlphaFoldDB" id="A0A9X2L8X2"/>
<dbReference type="RefSeq" id="WP_256619155.1">
    <property type="nucleotide sequence ID" value="NZ_JANIBC010000004.1"/>
</dbReference>
<name>A0A9X2L8X2_9PROT</name>
<dbReference type="Pfam" id="PF08811">
    <property type="entry name" value="DUF1800"/>
    <property type="match status" value="1"/>
</dbReference>
<sequence length="455" mass="50203">MTSKNAFIACHRFGLGPHPGEMSQAAGDPQGWLRAQLSGPLPRLRTGEKRLSAADKLANLHLAPKEERGDIRRGYFDEIKLLVDDHFHQRQISKRPYAERLAAFWGNHFAVGNNSRAISSVITDHYADAIRPYMFGSFKDLLVAALTHPVMIGYLDNHLSFGPNSPLGELRKVRMNENLARETLELHTLGVNGGYTQDDVVALAKVYTGWSFTSPKTLGDEARYAEKIGGFGERRIGGGVFFSAYHERGPKTVLGKTYEEEGHQELLKVLEDLAAHPATARHIATKLVRHFVADDPPGGAVKRIETVFLRTGGNLPSVYEALIDLPHAWQQPFAKAKTMVDFVTAADRALIDYLPEPTGRSGILHNLGQAPLRPPSPEGFSDREEAWLTAAGVQRRLAYIALLSRKLRPPLLSVRVFEDTIGPVVSKRTDRAVFGAASAKDAVGLILASPEFQRR</sequence>
<dbReference type="InterPro" id="IPR014917">
    <property type="entry name" value="DUF1800"/>
</dbReference>
<protein>
    <submittedName>
        <fullName evidence="1">DUF1800 domain-containing protein</fullName>
    </submittedName>
</protein>
<evidence type="ECO:0000313" key="1">
    <source>
        <dbReference type="EMBL" id="MCQ8185284.1"/>
    </source>
</evidence>
<keyword evidence="2" id="KW-1185">Reference proteome</keyword>
<accession>A0A9X2L8X2</accession>
<gene>
    <name evidence="1" type="ORF">NOG11_07755</name>
</gene>
<organism evidence="1 2">
    <name type="scientific">Parvularcula maris</name>
    <dbReference type="NCBI Taxonomy" id="2965077"/>
    <lineage>
        <taxon>Bacteria</taxon>
        <taxon>Pseudomonadati</taxon>
        <taxon>Pseudomonadota</taxon>
        <taxon>Alphaproteobacteria</taxon>
        <taxon>Parvularculales</taxon>
        <taxon>Parvularculaceae</taxon>
        <taxon>Parvularcula</taxon>
    </lineage>
</organism>
<dbReference type="EMBL" id="JANIBC010000004">
    <property type="protein sequence ID" value="MCQ8185284.1"/>
    <property type="molecule type" value="Genomic_DNA"/>
</dbReference>